<dbReference type="GO" id="GO:0005576">
    <property type="term" value="C:extracellular region"/>
    <property type="evidence" value="ECO:0007669"/>
    <property type="project" value="UniProtKB-SubCell"/>
</dbReference>
<keyword evidence="18" id="KW-1185">Reference proteome</keyword>
<sequence>MSSNGSYHASHHHLNSSHCISKCLPTKANINAKHLHVLTKVFTLFTYISLLVTCIESLQIPDQQTVVGKLFHHKIQLSATHDLKSINVSLAGDGLTLPDWLYFKRDSYELIGIPFEKGLFFIEVDLKFYGRQQLNDIFAIDVSDGSSQAANHLPQYRCVLRIKQTFESISDVWHLISSLIPNTLISNQKSQAFVDWLQRFSVTRNANKQYLITYDIENCDTNNANKYSEDHYRSDEIHLKLKNMGFESDVVEITRKQLDENELFNDMMDVSHHRTDERTSHYKRNVANGIHPTPILAPDWMTLTTSTIIPSIDNRGEPSHQDPLSRVLIPSMTSPTVAMSSATVSLPVGDPIENSILGGHDHRHHHLKPNKFQTPFIYTTPVLAPERPTLVEGREDLFTPIPITQTLQSPHLQSDTILIAPSPSMAPEITSSQIEMTTEKEKPTTSAAEIPSPPSSVPNKTPYINKRIRKLELISGKYWKYTIPSETFVDFEDGDTRKLKLTFLMSTSGSTQEQPSSDFWIQFDHENQYLYALPTDEDIGKHLFNLVAVDSSGAHVTETLEVHVRQHKNTRAFTHIFTLSNVVWDHFQFACLIDATSSLLRRVTTRLYSDSNIQTIAVQKIIKNDRENSWTISWTNDTLPTHPCPREVIQSLYARLHDSHKVYDDSSAEPSRLLRQIIAPEYQVQKVHLNFITKSACGSYEIPDIDDKKPKEFPIFRNRIGKLGPFRLGEAFKYKIPEDTVFSPARQVGTRDLSLTCEAIEPPEMPAFMYFDSDEQELYGLALVQKWVNSYELKLIAEDTISGGSVSDIFSVEVNDELTDQSKQPMFEIIINLMAPQVKEDLTVKEQVAIVHRISSGMFSDGDASAVHILSVKKFQYDGLSQAYADDNNNYVESDPLDENVDEKHRNHRHGKGHDSLPKTRHTRDTNSVYYFEYKWTNRTIVGHENCPKDLITDNILKRIFQRDYDSLKALKEVFEPNYDLINVEFQPIGVCKGKLNAKVMGHRPIPMTSPPSTEWTPTKPTVKEDEEVGNAIDIDESNEFLLTTIIPPVAILIALIFAAIVGCCFHRANKRRKSVEISSRLPTDSGLNEREAFLQKGRIPIIFEFEQQQHQQHVSQQQPQQYNMTPVIMPPPQQQSQHIPPQQVQMTPLRQLSSSGSKMTYQALPPGSGPQTRRQPPPYYK</sequence>
<feature type="compositionally biased region" description="Low complexity" evidence="14">
    <location>
        <begin position="1135"/>
        <end position="1146"/>
    </location>
</feature>
<evidence type="ECO:0000256" key="8">
    <source>
        <dbReference type="ARBA" id="ARBA00023567"/>
    </source>
</evidence>
<dbReference type="Gene3D" id="2.60.40.10">
    <property type="entry name" value="Immunoglobulins"/>
    <property type="match status" value="2"/>
</dbReference>
<evidence type="ECO:0000256" key="15">
    <source>
        <dbReference type="SAM" id="Phobius"/>
    </source>
</evidence>
<feature type="region of interest" description="Disordered" evidence="14">
    <location>
        <begin position="435"/>
        <end position="461"/>
    </location>
</feature>
<feature type="region of interest" description="Disordered" evidence="14">
    <location>
        <begin position="1125"/>
        <end position="1182"/>
    </location>
</feature>
<comment type="function">
    <text evidence="9">Transmembrane protein that plays important roles in connecting the extracellular matrix to the cytoskeleton. Acts as a cell adhesion receptor in both muscle and non-muscle tissues. Receptor for both DMD and UTRN and, through these interactions, scaffolds axin to the cytoskeleton. Also functions in cell adhesion-mediated signaling and implicated in cell polarity.</text>
</comment>
<evidence type="ECO:0000256" key="3">
    <source>
        <dbReference type="ARBA" id="ARBA00004642"/>
    </source>
</evidence>
<dbReference type="GO" id="GO:0007411">
    <property type="term" value="P:axon guidance"/>
    <property type="evidence" value="ECO:0007669"/>
    <property type="project" value="TreeGrafter"/>
</dbReference>
<dbReference type="Proteomes" id="UP000728032">
    <property type="component" value="Unassembled WGS sequence"/>
</dbReference>
<evidence type="ECO:0000256" key="4">
    <source>
        <dbReference type="ARBA" id="ARBA00022553"/>
    </source>
</evidence>
<name>A0A7R9LNH6_9ACAR</name>
<comment type="function">
    <text evidence="8">The dystroglycan complex is involved in a number of processes including laminin and basement membrane assembly, sarcolemmal stability, cell survival, peripheral nerve myelination, nodal structure, cell migration, and epithelial polarization.</text>
</comment>
<evidence type="ECO:0000256" key="7">
    <source>
        <dbReference type="ARBA" id="ARBA00023257"/>
    </source>
</evidence>
<dbReference type="InterPro" id="IPR008465">
    <property type="entry name" value="DAG1_C"/>
</dbReference>
<feature type="compositionally biased region" description="Polar residues" evidence="14">
    <location>
        <begin position="1147"/>
        <end position="1161"/>
    </location>
</feature>
<dbReference type="OrthoDB" id="5990676at2759"/>
<keyword evidence="4" id="KW-0597">Phosphoprotein</keyword>
<dbReference type="GO" id="GO:0042383">
    <property type="term" value="C:sarcolemma"/>
    <property type="evidence" value="ECO:0007669"/>
    <property type="project" value="UniProtKB-SubCell"/>
</dbReference>
<feature type="domain" description="Peptidase S72" evidence="16">
    <location>
        <begin position="572"/>
        <end position="694"/>
    </location>
</feature>
<feature type="region of interest" description="Disordered" evidence="14">
    <location>
        <begin position="902"/>
        <end position="922"/>
    </location>
</feature>
<gene>
    <name evidence="17" type="ORF">ONB1V03_LOCUS4269</name>
</gene>
<evidence type="ECO:0000256" key="9">
    <source>
        <dbReference type="ARBA" id="ARBA00024991"/>
    </source>
</evidence>
<reference evidence="17" key="1">
    <citation type="submission" date="2020-11" db="EMBL/GenBank/DDBJ databases">
        <authorList>
            <person name="Tran Van P."/>
        </authorList>
    </citation>
    <scope>NUCLEOTIDE SEQUENCE</scope>
</reference>
<dbReference type="GO" id="GO:0016011">
    <property type="term" value="C:dystroglycan complex"/>
    <property type="evidence" value="ECO:0007669"/>
    <property type="project" value="TreeGrafter"/>
</dbReference>
<dbReference type="GO" id="GO:0005509">
    <property type="term" value="F:calcium ion binding"/>
    <property type="evidence" value="ECO:0007669"/>
    <property type="project" value="InterPro"/>
</dbReference>
<dbReference type="PANTHER" id="PTHR21559:SF21">
    <property type="entry name" value="DYSTROGLYCAN 1"/>
    <property type="match status" value="1"/>
</dbReference>
<dbReference type="SMART" id="SM00736">
    <property type="entry name" value="CADG"/>
    <property type="match status" value="2"/>
</dbReference>
<evidence type="ECO:0000256" key="5">
    <source>
        <dbReference type="ARBA" id="ARBA00023018"/>
    </source>
</evidence>
<feature type="transmembrane region" description="Helical" evidence="15">
    <location>
        <begin position="1041"/>
        <end position="1066"/>
    </location>
</feature>
<evidence type="ECO:0000256" key="10">
    <source>
        <dbReference type="ARBA" id="ARBA00026224"/>
    </source>
</evidence>
<evidence type="ECO:0000256" key="14">
    <source>
        <dbReference type="SAM" id="MobiDB-lite"/>
    </source>
</evidence>
<evidence type="ECO:0000256" key="1">
    <source>
        <dbReference type="ARBA" id="ARBA00004135"/>
    </source>
</evidence>
<dbReference type="InterPro" id="IPR006644">
    <property type="entry name" value="Cadg"/>
</dbReference>
<dbReference type="AlphaFoldDB" id="A0A7R9LNH6"/>
<keyword evidence="6" id="KW-0539">Nucleus</keyword>
<evidence type="ECO:0000313" key="18">
    <source>
        <dbReference type="Proteomes" id="UP000728032"/>
    </source>
</evidence>
<dbReference type="EMBL" id="CAJPVJ010001441">
    <property type="protein sequence ID" value="CAG2164720.1"/>
    <property type="molecule type" value="Genomic_DNA"/>
</dbReference>
<dbReference type="PROSITE" id="PS51699">
    <property type="entry name" value="SEA_DG"/>
    <property type="match status" value="1"/>
</dbReference>
<dbReference type="GO" id="GO:0043236">
    <property type="term" value="F:laminin binding"/>
    <property type="evidence" value="ECO:0007669"/>
    <property type="project" value="TreeGrafter"/>
</dbReference>
<evidence type="ECO:0000259" key="16">
    <source>
        <dbReference type="PROSITE" id="PS51699"/>
    </source>
</evidence>
<evidence type="ECO:0000313" key="17">
    <source>
        <dbReference type="EMBL" id="CAD7643699.1"/>
    </source>
</evidence>
<dbReference type="EMBL" id="OC916266">
    <property type="protein sequence ID" value="CAD7643699.1"/>
    <property type="molecule type" value="Genomic_DNA"/>
</dbReference>
<keyword evidence="15" id="KW-1133">Transmembrane helix</keyword>
<accession>A0A7R9LNH6</accession>
<dbReference type="GO" id="GO:0005654">
    <property type="term" value="C:nucleoplasm"/>
    <property type="evidence" value="ECO:0007669"/>
    <property type="project" value="UniProtKB-SubCell"/>
</dbReference>
<keyword evidence="15" id="KW-0472">Membrane</keyword>
<dbReference type="PANTHER" id="PTHR21559">
    <property type="entry name" value="DYSTROGLYCAN-RELATED"/>
    <property type="match status" value="1"/>
</dbReference>
<proteinExistence type="predicted"/>
<keyword evidence="7" id="KW-0628">Postsynaptic cell membrane</keyword>
<keyword evidence="5" id="KW-0770">Synapse</keyword>
<evidence type="ECO:0000256" key="13">
    <source>
        <dbReference type="ARBA" id="ARBA00034100"/>
    </source>
</evidence>
<evidence type="ECO:0000256" key="2">
    <source>
        <dbReference type="ARBA" id="ARBA00004239"/>
    </source>
</evidence>
<dbReference type="Pfam" id="PF05454">
    <property type="entry name" value="DAG1"/>
    <property type="match status" value="2"/>
</dbReference>
<keyword evidence="15" id="KW-0812">Transmembrane</keyword>
<evidence type="ECO:0000256" key="12">
    <source>
        <dbReference type="ARBA" id="ARBA00031034"/>
    </source>
</evidence>
<organism evidence="17">
    <name type="scientific">Oppiella nova</name>
    <dbReference type="NCBI Taxonomy" id="334625"/>
    <lineage>
        <taxon>Eukaryota</taxon>
        <taxon>Metazoa</taxon>
        <taxon>Ecdysozoa</taxon>
        <taxon>Arthropoda</taxon>
        <taxon>Chelicerata</taxon>
        <taxon>Arachnida</taxon>
        <taxon>Acari</taxon>
        <taxon>Acariformes</taxon>
        <taxon>Sarcoptiformes</taxon>
        <taxon>Oribatida</taxon>
        <taxon>Brachypylina</taxon>
        <taxon>Oppioidea</taxon>
        <taxon>Oppiidae</taxon>
        <taxon>Oppiella</taxon>
    </lineage>
</organism>
<evidence type="ECO:0000256" key="6">
    <source>
        <dbReference type="ARBA" id="ARBA00023242"/>
    </source>
</evidence>
<evidence type="ECO:0000256" key="11">
    <source>
        <dbReference type="ARBA" id="ARBA00030092"/>
    </source>
</evidence>
<dbReference type="InterPro" id="IPR013783">
    <property type="entry name" value="Ig-like_fold"/>
</dbReference>
<dbReference type="InterPro" id="IPR015919">
    <property type="entry name" value="Cadherin-like_sf"/>
</dbReference>
<dbReference type="InterPro" id="IPR030398">
    <property type="entry name" value="SEA_DG_dom"/>
</dbReference>
<dbReference type="GO" id="GO:0021675">
    <property type="term" value="P:nerve development"/>
    <property type="evidence" value="ECO:0007669"/>
    <property type="project" value="TreeGrafter"/>
</dbReference>
<dbReference type="SUPFAM" id="SSF49313">
    <property type="entry name" value="Cadherin-like"/>
    <property type="match status" value="3"/>
</dbReference>
<protein>
    <recommendedName>
        <fullName evidence="10">Dystroglycan 1</fullName>
    </recommendedName>
    <alternativeName>
        <fullName evidence="12">Dystroglycan</fullName>
    </alternativeName>
    <alternativeName>
        <fullName evidence="11">Dystrophin-associated glycoprotein 1</fullName>
    </alternativeName>
</protein>
<dbReference type="GO" id="GO:0002009">
    <property type="term" value="P:morphogenesis of an epithelium"/>
    <property type="evidence" value="ECO:0007669"/>
    <property type="project" value="TreeGrafter"/>
</dbReference>
<dbReference type="GO" id="GO:0045211">
    <property type="term" value="C:postsynaptic membrane"/>
    <property type="evidence" value="ECO:0007669"/>
    <property type="project" value="UniProtKB-SubCell"/>
</dbReference>
<comment type="subcellular location">
    <subcellularLocation>
        <location evidence="1">Cell membrane</location>
        <location evidence="1">Sarcolemma</location>
    </subcellularLocation>
    <subcellularLocation>
        <location evidence="3">Nucleus</location>
        <location evidence="3">Nucleoplasm</location>
    </subcellularLocation>
    <subcellularLocation>
        <location evidence="13">Postsynaptic cell membrane</location>
    </subcellularLocation>
    <subcellularLocation>
        <location evidence="2">Secreted</location>
        <location evidence="2">Extracellular space</location>
    </subcellularLocation>
</comment>